<evidence type="ECO:0000256" key="7">
    <source>
        <dbReference type="ARBA" id="ARBA00022729"/>
    </source>
</evidence>
<comment type="similarity">
    <text evidence="2">Belongs to the UDP-glycosyltransferase family.</text>
</comment>
<keyword evidence="8 11" id="KW-1133">Transmembrane helix</keyword>
<proteinExistence type="inferred from homology"/>
<organism evidence="14 16">
    <name type="scientific">Bursaphelenchus xylophilus</name>
    <name type="common">Pinewood nematode worm</name>
    <name type="synonym">Aphelenchoides xylophilus</name>
    <dbReference type="NCBI Taxonomy" id="6326"/>
    <lineage>
        <taxon>Eukaryota</taxon>
        <taxon>Metazoa</taxon>
        <taxon>Ecdysozoa</taxon>
        <taxon>Nematoda</taxon>
        <taxon>Chromadorea</taxon>
        <taxon>Rhabditida</taxon>
        <taxon>Tylenchina</taxon>
        <taxon>Tylenchomorpha</taxon>
        <taxon>Aphelenchoidea</taxon>
        <taxon>Aphelenchoididae</taxon>
        <taxon>Bursaphelenchus</taxon>
    </lineage>
</organism>
<dbReference type="EC" id="2.4.1.17" evidence="3"/>
<protein>
    <recommendedName>
        <fullName evidence="3">glucuronosyltransferase</fullName>
        <ecNumber evidence="3">2.4.1.17</ecNumber>
    </recommendedName>
</protein>
<evidence type="ECO:0000313" key="14">
    <source>
        <dbReference type="Proteomes" id="UP000095284"/>
    </source>
</evidence>
<accession>A0A1I7RYH7</accession>
<evidence type="ECO:0000256" key="12">
    <source>
        <dbReference type="SAM" id="SignalP"/>
    </source>
</evidence>
<dbReference type="SUPFAM" id="SSF53756">
    <property type="entry name" value="UDP-Glycosyltransferase/glycogen phosphorylase"/>
    <property type="match status" value="1"/>
</dbReference>
<dbReference type="Pfam" id="PF00201">
    <property type="entry name" value="UDPGT"/>
    <property type="match status" value="1"/>
</dbReference>
<evidence type="ECO:0000256" key="6">
    <source>
        <dbReference type="ARBA" id="ARBA00022692"/>
    </source>
</evidence>
<dbReference type="Gene3D" id="3.40.50.2000">
    <property type="entry name" value="Glycogen Phosphorylase B"/>
    <property type="match status" value="2"/>
</dbReference>
<gene>
    <name evidence="13" type="ORF">BXYJ_LOCUS3062</name>
</gene>
<evidence type="ECO:0000256" key="5">
    <source>
        <dbReference type="ARBA" id="ARBA00022679"/>
    </source>
</evidence>
<dbReference type="PANTHER" id="PTHR48043:SF23">
    <property type="entry name" value="UDP-GLUCURONOSYLTRANSFERASE"/>
    <property type="match status" value="1"/>
</dbReference>
<dbReference type="CDD" id="cd03784">
    <property type="entry name" value="GT1_Gtf-like"/>
    <property type="match status" value="1"/>
</dbReference>
<keyword evidence="5" id="KW-0808">Transferase</keyword>
<feature type="signal peptide" evidence="12">
    <location>
        <begin position="1"/>
        <end position="18"/>
    </location>
</feature>
<dbReference type="EMBL" id="CAJFCV020000002">
    <property type="protein sequence ID" value="CAG9092671.1"/>
    <property type="molecule type" value="Genomic_DNA"/>
</dbReference>
<evidence type="ECO:0000256" key="1">
    <source>
        <dbReference type="ARBA" id="ARBA00004167"/>
    </source>
</evidence>
<dbReference type="GO" id="GO:0015020">
    <property type="term" value="F:glucuronosyltransferase activity"/>
    <property type="evidence" value="ECO:0007669"/>
    <property type="project" value="UniProtKB-EC"/>
</dbReference>
<name>A0A1I7RYH7_BURXY</name>
<keyword evidence="6 11" id="KW-0812">Transmembrane</keyword>
<evidence type="ECO:0000313" key="15">
    <source>
        <dbReference type="Proteomes" id="UP000659654"/>
    </source>
</evidence>
<keyword evidence="9 11" id="KW-0472">Membrane</keyword>
<feature type="transmembrane region" description="Helical" evidence="11">
    <location>
        <begin position="482"/>
        <end position="501"/>
    </location>
</feature>
<evidence type="ECO:0000256" key="3">
    <source>
        <dbReference type="ARBA" id="ARBA00012544"/>
    </source>
</evidence>
<sequence>MNTKSCLLFSLIASLCNGANILFYNSARVGQSHMFFMGRLADWLVEAGHNVTFYQQDLLENSSNTGTKLAHTVVRQKIPLERDDVGQSIYWLPFDEATFKFMKNYGYLQGVACESQLQDPELAKRLKNEKYDFAVIEYFDFCSYAMLEKAGIKKYATTSALIPSNSIPIALGVPAGLGVIPAWLDILSETPTFYERLLAMYNHIRGLFRLSKAASGRQIQAIKKYHDPHFNALHKIAGSSYIFVNIDEHLTFQQPISPKMIFLGSSDVKKQPEALSSDFKNIVDSAEQGVVVISLGSTVKSSEMPLPLKDALVETVKSFPDVSFIWKYEIVDEVGANLTNLYKRKWIPQHELFANPRVLAFVTHGGLNSLSETAEMGVPAICLPLCNDQAQNCQALQAHGIAIMIGKNCDARVLKQALEKVLNDESVRQKAKNMADLISHKPFSAKERFVRYIDHAIKFDVAEALDIKSRNHGLIRAHNLDYLLYFSVLLFAVLSVVYHSVKLTLRLFWRVLLSRLVTKTKIE</sequence>
<evidence type="ECO:0000256" key="2">
    <source>
        <dbReference type="ARBA" id="ARBA00009995"/>
    </source>
</evidence>
<dbReference type="EMBL" id="CAJFDI010000002">
    <property type="protein sequence ID" value="CAD5213502.1"/>
    <property type="molecule type" value="Genomic_DNA"/>
</dbReference>
<evidence type="ECO:0000256" key="11">
    <source>
        <dbReference type="SAM" id="Phobius"/>
    </source>
</evidence>
<dbReference type="Proteomes" id="UP000095284">
    <property type="component" value="Unplaced"/>
</dbReference>
<evidence type="ECO:0000313" key="13">
    <source>
        <dbReference type="EMBL" id="CAD5213502.1"/>
    </source>
</evidence>
<dbReference type="AlphaFoldDB" id="A0A1I7RYH7"/>
<dbReference type="eggNOG" id="KOG1192">
    <property type="taxonomic scope" value="Eukaryota"/>
</dbReference>
<keyword evidence="7 12" id="KW-0732">Signal</keyword>
<dbReference type="OrthoDB" id="5835829at2759"/>
<evidence type="ECO:0000256" key="8">
    <source>
        <dbReference type="ARBA" id="ARBA00022989"/>
    </source>
</evidence>
<comment type="subcellular location">
    <subcellularLocation>
        <location evidence="1">Membrane</location>
        <topology evidence="1">Single-pass membrane protein</topology>
    </subcellularLocation>
</comment>
<dbReference type="Proteomes" id="UP000582659">
    <property type="component" value="Unassembled WGS sequence"/>
</dbReference>
<dbReference type="InterPro" id="IPR002213">
    <property type="entry name" value="UDP_glucos_trans"/>
</dbReference>
<dbReference type="InterPro" id="IPR050271">
    <property type="entry name" value="UDP-glycosyltransferase"/>
</dbReference>
<evidence type="ECO:0000256" key="9">
    <source>
        <dbReference type="ARBA" id="ARBA00023136"/>
    </source>
</evidence>
<reference evidence="16" key="1">
    <citation type="submission" date="2016-11" db="UniProtKB">
        <authorList>
            <consortium name="WormBaseParasite"/>
        </authorList>
    </citation>
    <scope>IDENTIFICATION</scope>
</reference>
<feature type="chain" id="PRO_5035399624" description="glucuronosyltransferase" evidence="12">
    <location>
        <begin position="19"/>
        <end position="523"/>
    </location>
</feature>
<keyword evidence="15" id="KW-1185">Reference proteome</keyword>
<comment type="catalytic activity">
    <reaction evidence="10">
        <text>glucuronate acceptor + UDP-alpha-D-glucuronate = acceptor beta-D-glucuronoside + UDP + H(+)</text>
        <dbReference type="Rhea" id="RHEA:21032"/>
        <dbReference type="ChEBI" id="CHEBI:15378"/>
        <dbReference type="ChEBI" id="CHEBI:58052"/>
        <dbReference type="ChEBI" id="CHEBI:58223"/>
        <dbReference type="ChEBI" id="CHEBI:132367"/>
        <dbReference type="ChEBI" id="CHEBI:132368"/>
        <dbReference type="EC" id="2.4.1.17"/>
    </reaction>
</comment>
<dbReference type="Proteomes" id="UP000659654">
    <property type="component" value="Unassembled WGS sequence"/>
</dbReference>
<dbReference type="SMR" id="A0A1I7RYH7"/>
<dbReference type="FunFam" id="3.40.50.2000:FF:000038">
    <property type="entry name" value="UDP-GlucuronosylTransferase"/>
    <property type="match status" value="1"/>
</dbReference>
<evidence type="ECO:0000313" key="16">
    <source>
        <dbReference type="WBParaSite" id="BXY_0579400.1"/>
    </source>
</evidence>
<reference evidence="13" key="2">
    <citation type="submission" date="2020-09" db="EMBL/GenBank/DDBJ databases">
        <authorList>
            <person name="Kikuchi T."/>
        </authorList>
    </citation>
    <scope>NUCLEOTIDE SEQUENCE</scope>
    <source>
        <strain evidence="13">Ka4C1</strain>
    </source>
</reference>
<evidence type="ECO:0000256" key="4">
    <source>
        <dbReference type="ARBA" id="ARBA00022676"/>
    </source>
</evidence>
<dbReference type="GO" id="GO:0016020">
    <property type="term" value="C:membrane"/>
    <property type="evidence" value="ECO:0007669"/>
    <property type="project" value="UniProtKB-SubCell"/>
</dbReference>
<evidence type="ECO:0000256" key="10">
    <source>
        <dbReference type="ARBA" id="ARBA00047475"/>
    </source>
</evidence>
<dbReference type="WBParaSite" id="BXY_0579400.1">
    <property type="protein sequence ID" value="BXY_0579400.1"/>
    <property type="gene ID" value="BXY_0579400"/>
</dbReference>
<dbReference type="PANTHER" id="PTHR48043">
    <property type="entry name" value="EG:EG0003.4 PROTEIN-RELATED"/>
    <property type="match status" value="1"/>
</dbReference>
<keyword evidence="4" id="KW-0328">Glycosyltransferase</keyword>